<evidence type="ECO:0000256" key="5">
    <source>
        <dbReference type="ARBA" id="ARBA00023237"/>
    </source>
</evidence>
<feature type="domain" description="RagB/SusD" evidence="6">
    <location>
        <begin position="45"/>
        <end position="164"/>
    </location>
</feature>
<accession>A0ABV7JP80</accession>
<dbReference type="InterPro" id="IPR011990">
    <property type="entry name" value="TPR-like_helical_dom_sf"/>
</dbReference>
<sequence length="164" mass="18724">MAITEELLARFSSEDLRMEHWIGDAGNGPIRVGYASKYRAQAFGERLENLVVLRLAELYLIRAEARLRSGNPSGARDDLNTVRRRAGIPPSAADDDALHSAIQEERQRELFAEWGHRWCDLKRWGILDSAMTSIKPHWASSSALFPIPEDQIRYNPYLTQNPDY</sequence>
<gene>
    <name evidence="7" type="ORF">ACFOET_05780</name>
</gene>
<proteinExistence type="inferred from homology"/>
<dbReference type="SUPFAM" id="SSF48452">
    <property type="entry name" value="TPR-like"/>
    <property type="match status" value="1"/>
</dbReference>
<protein>
    <submittedName>
        <fullName evidence="7">RagB/SusD family nutrient uptake outer membrane protein</fullName>
    </submittedName>
</protein>
<dbReference type="Pfam" id="PF07980">
    <property type="entry name" value="SusD_RagB"/>
    <property type="match status" value="1"/>
</dbReference>
<evidence type="ECO:0000256" key="4">
    <source>
        <dbReference type="ARBA" id="ARBA00023136"/>
    </source>
</evidence>
<dbReference type="RefSeq" id="WP_379020492.1">
    <property type="nucleotide sequence ID" value="NZ_JBHRTA010000016.1"/>
</dbReference>
<dbReference type="Proteomes" id="UP001595526">
    <property type="component" value="Unassembled WGS sequence"/>
</dbReference>
<dbReference type="EMBL" id="JBHRTA010000016">
    <property type="protein sequence ID" value="MFC3197112.1"/>
    <property type="molecule type" value="Genomic_DNA"/>
</dbReference>
<keyword evidence="8" id="KW-1185">Reference proteome</keyword>
<comment type="subcellular location">
    <subcellularLocation>
        <location evidence="1">Cell outer membrane</location>
    </subcellularLocation>
</comment>
<comment type="similarity">
    <text evidence="2">Belongs to the SusD family.</text>
</comment>
<keyword evidence="4" id="KW-0472">Membrane</keyword>
<evidence type="ECO:0000256" key="3">
    <source>
        <dbReference type="ARBA" id="ARBA00022729"/>
    </source>
</evidence>
<name>A0ABV7JP80_9SPHI</name>
<dbReference type="InterPro" id="IPR012944">
    <property type="entry name" value="SusD_RagB_dom"/>
</dbReference>
<evidence type="ECO:0000313" key="7">
    <source>
        <dbReference type="EMBL" id="MFC3197112.1"/>
    </source>
</evidence>
<comment type="caution">
    <text evidence="7">The sequence shown here is derived from an EMBL/GenBank/DDBJ whole genome shotgun (WGS) entry which is preliminary data.</text>
</comment>
<keyword evidence="3" id="KW-0732">Signal</keyword>
<evidence type="ECO:0000313" key="8">
    <source>
        <dbReference type="Proteomes" id="UP001595526"/>
    </source>
</evidence>
<organism evidence="7 8">
    <name type="scientific">Parapedobacter deserti</name>
    <dbReference type="NCBI Taxonomy" id="1912957"/>
    <lineage>
        <taxon>Bacteria</taxon>
        <taxon>Pseudomonadati</taxon>
        <taxon>Bacteroidota</taxon>
        <taxon>Sphingobacteriia</taxon>
        <taxon>Sphingobacteriales</taxon>
        <taxon>Sphingobacteriaceae</taxon>
        <taxon>Parapedobacter</taxon>
    </lineage>
</organism>
<dbReference type="Gene3D" id="1.25.40.390">
    <property type="match status" value="1"/>
</dbReference>
<evidence type="ECO:0000259" key="6">
    <source>
        <dbReference type="Pfam" id="PF07980"/>
    </source>
</evidence>
<keyword evidence="5" id="KW-0998">Cell outer membrane</keyword>
<evidence type="ECO:0000256" key="2">
    <source>
        <dbReference type="ARBA" id="ARBA00006275"/>
    </source>
</evidence>
<reference evidence="8" key="1">
    <citation type="journal article" date="2019" name="Int. J. Syst. Evol. Microbiol.">
        <title>The Global Catalogue of Microorganisms (GCM) 10K type strain sequencing project: providing services to taxonomists for standard genome sequencing and annotation.</title>
        <authorList>
            <consortium name="The Broad Institute Genomics Platform"/>
            <consortium name="The Broad Institute Genome Sequencing Center for Infectious Disease"/>
            <person name="Wu L."/>
            <person name="Ma J."/>
        </authorList>
    </citation>
    <scope>NUCLEOTIDE SEQUENCE [LARGE SCALE GENOMIC DNA]</scope>
    <source>
        <strain evidence="8">KCTC 52416</strain>
    </source>
</reference>
<evidence type="ECO:0000256" key="1">
    <source>
        <dbReference type="ARBA" id="ARBA00004442"/>
    </source>
</evidence>